<evidence type="ECO:0000313" key="7">
    <source>
        <dbReference type="Proteomes" id="UP000199352"/>
    </source>
</evidence>
<name>A0A1H9WET4_9PSEU</name>
<dbReference type="GO" id="GO:0003677">
    <property type="term" value="F:DNA binding"/>
    <property type="evidence" value="ECO:0007669"/>
    <property type="project" value="UniProtKB-KW"/>
</dbReference>
<dbReference type="GO" id="GO:0003700">
    <property type="term" value="F:DNA-binding transcription factor activity"/>
    <property type="evidence" value="ECO:0007669"/>
    <property type="project" value="TreeGrafter"/>
</dbReference>
<keyword evidence="7" id="KW-1185">Reference proteome</keyword>
<accession>A0A1H9WET4</accession>
<evidence type="ECO:0000256" key="1">
    <source>
        <dbReference type="ARBA" id="ARBA00023015"/>
    </source>
</evidence>
<dbReference type="RefSeq" id="WP_089961627.1">
    <property type="nucleotide sequence ID" value="NZ_FOFR01000033.1"/>
</dbReference>
<dbReference type="Proteomes" id="UP000199352">
    <property type="component" value="Unassembled WGS sequence"/>
</dbReference>
<dbReference type="SUPFAM" id="SSF46785">
    <property type="entry name" value="Winged helix' DNA-binding domain"/>
    <property type="match status" value="1"/>
</dbReference>
<keyword evidence="3" id="KW-0804">Transcription</keyword>
<evidence type="ECO:0000259" key="5">
    <source>
        <dbReference type="PROSITE" id="PS51078"/>
    </source>
</evidence>
<keyword evidence="1" id="KW-0805">Transcription regulation</keyword>
<feature type="domain" description="HTH iclR-type" evidence="4">
    <location>
        <begin position="31"/>
        <end position="91"/>
    </location>
</feature>
<dbReference type="InterPro" id="IPR029016">
    <property type="entry name" value="GAF-like_dom_sf"/>
</dbReference>
<protein>
    <submittedName>
        <fullName evidence="6">Transcriptional regulator, IclR family</fullName>
    </submittedName>
</protein>
<feature type="domain" description="IclR-ED" evidence="5">
    <location>
        <begin position="92"/>
        <end position="277"/>
    </location>
</feature>
<gene>
    <name evidence="6" type="ORF">SAMN05216188_1334</name>
</gene>
<dbReference type="InterPro" id="IPR050707">
    <property type="entry name" value="HTH_MetabolicPath_Reg"/>
</dbReference>
<sequence length="277" mass="29253">MVAVLSISTSCTGSQPGGDTRQSDGDTVAGKAAAAKVLAVLEAFSLCQGEVGVAELARKAGLPKTTTHRMLGFLCDEGFVKTAAGRYELTVKVAGLSSSGTDVEPGVYDRVLPYLTDLHETVKHPVLLVVRAGGVARVVKRVCGSRTAGFATHLGDTLPLHCTAAGKLLLAHAWTQEEQDLELHRYTEFTITDRGRLRREVVSAQASGIAADINEWRLGVTSLAVALRDSGAAPPVVITVVGPSVRFDVRAVAPQLRRLAHHAALGMRDSQLRSVAT</sequence>
<dbReference type="GO" id="GO:0045892">
    <property type="term" value="P:negative regulation of DNA-templated transcription"/>
    <property type="evidence" value="ECO:0007669"/>
    <property type="project" value="TreeGrafter"/>
</dbReference>
<dbReference type="Pfam" id="PF09339">
    <property type="entry name" value="HTH_IclR"/>
    <property type="match status" value="1"/>
</dbReference>
<dbReference type="AlphaFoldDB" id="A0A1H9WET4"/>
<dbReference type="Pfam" id="PF01614">
    <property type="entry name" value="IclR_C"/>
    <property type="match status" value="1"/>
</dbReference>
<proteinExistence type="predicted"/>
<dbReference type="PANTHER" id="PTHR30136">
    <property type="entry name" value="HELIX-TURN-HELIX TRANSCRIPTIONAL REGULATOR, ICLR FAMILY"/>
    <property type="match status" value="1"/>
</dbReference>
<dbReference type="EMBL" id="FOFR01000033">
    <property type="protein sequence ID" value="SES32299.1"/>
    <property type="molecule type" value="Genomic_DNA"/>
</dbReference>
<dbReference type="PROSITE" id="PS51077">
    <property type="entry name" value="HTH_ICLR"/>
    <property type="match status" value="1"/>
</dbReference>
<dbReference type="OrthoDB" id="60629at2"/>
<dbReference type="SUPFAM" id="SSF55781">
    <property type="entry name" value="GAF domain-like"/>
    <property type="match status" value="1"/>
</dbReference>
<dbReference type="Gene3D" id="3.30.450.40">
    <property type="match status" value="1"/>
</dbReference>
<keyword evidence="2" id="KW-0238">DNA-binding</keyword>
<evidence type="ECO:0000256" key="2">
    <source>
        <dbReference type="ARBA" id="ARBA00023125"/>
    </source>
</evidence>
<evidence type="ECO:0000256" key="3">
    <source>
        <dbReference type="ARBA" id="ARBA00023163"/>
    </source>
</evidence>
<dbReference type="InterPro" id="IPR036390">
    <property type="entry name" value="WH_DNA-bd_sf"/>
</dbReference>
<reference evidence="7" key="1">
    <citation type="submission" date="2016-10" db="EMBL/GenBank/DDBJ databases">
        <authorList>
            <person name="Varghese N."/>
            <person name="Submissions S."/>
        </authorList>
    </citation>
    <scope>NUCLEOTIDE SEQUENCE [LARGE SCALE GENOMIC DNA]</scope>
    <source>
        <strain evidence="7">CGMCC 4.3525</strain>
    </source>
</reference>
<dbReference type="STRING" id="402600.SAMN05216188_1334"/>
<dbReference type="InterPro" id="IPR014757">
    <property type="entry name" value="Tscrpt_reg_IclR_C"/>
</dbReference>
<dbReference type="PROSITE" id="PS51078">
    <property type="entry name" value="ICLR_ED"/>
    <property type="match status" value="1"/>
</dbReference>
<dbReference type="InterPro" id="IPR036388">
    <property type="entry name" value="WH-like_DNA-bd_sf"/>
</dbReference>
<dbReference type="Gene3D" id="1.10.10.10">
    <property type="entry name" value="Winged helix-like DNA-binding domain superfamily/Winged helix DNA-binding domain"/>
    <property type="match status" value="1"/>
</dbReference>
<dbReference type="SMART" id="SM00346">
    <property type="entry name" value="HTH_ICLR"/>
    <property type="match status" value="1"/>
</dbReference>
<evidence type="ECO:0000313" key="6">
    <source>
        <dbReference type="EMBL" id="SES32299.1"/>
    </source>
</evidence>
<dbReference type="InterPro" id="IPR005471">
    <property type="entry name" value="Tscrpt_reg_IclR_N"/>
</dbReference>
<organism evidence="6 7">
    <name type="scientific">Lentzea xinjiangensis</name>
    <dbReference type="NCBI Taxonomy" id="402600"/>
    <lineage>
        <taxon>Bacteria</taxon>
        <taxon>Bacillati</taxon>
        <taxon>Actinomycetota</taxon>
        <taxon>Actinomycetes</taxon>
        <taxon>Pseudonocardiales</taxon>
        <taxon>Pseudonocardiaceae</taxon>
        <taxon>Lentzea</taxon>
    </lineage>
</organism>
<dbReference type="PANTHER" id="PTHR30136:SF24">
    <property type="entry name" value="HTH-TYPE TRANSCRIPTIONAL REPRESSOR ALLR"/>
    <property type="match status" value="1"/>
</dbReference>
<evidence type="ECO:0000259" key="4">
    <source>
        <dbReference type="PROSITE" id="PS51077"/>
    </source>
</evidence>